<accession>A0AAJ4XBV0</accession>
<dbReference type="EMBL" id="LT906468">
    <property type="protein sequence ID" value="SNV50864.1"/>
    <property type="molecule type" value="Genomic_DNA"/>
</dbReference>
<gene>
    <name evidence="1" type="ORF">SAMEA4412673_02191</name>
</gene>
<evidence type="ECO:0000313" key="1">
    <source>
        <dbReference type="EMBL" id="SNV50864.1"/>
    </source>
</evidence>
<name>A0AAJ4XBV0_9SPHI</name>
<dbReference type="AlphaFoldDB" id="A0AAJ4XBV0"/>
<organism evidence="1 2">
    <name type="scientific">Sphingobacterium mizutaii</name>
    <dbReference type="NCBI Taxonomy" id="1010"/>
    <lineage>
        <taxon>Bacteria</taxon>
        <taxon>Pseudomonadati</taxon>
        <taxon>Bacteroidota</taxon>
        <taxon>Sphingobacteriia</taxon>
        <taxon>Sphingobacteriales</taxon>
        <taxon>Sphingobacteriaceae</taxon>
        <taxon>Sphingobacterium</taxon>
    </lineage>
</organism>
<dbReference type="Proteomes" id="UP000215355">
    <property type="component" value="Chromosome 1"/>
</dbReference>
<evidence type="ECO:0000313" key="2">
    <source>
        <dbReference type="Proteomes" id="UP000215355"/>
    </source>
</evidence>
<sequence length="31" mass="3616">MNTILYSKPVPKIKGNYFFVQFALESLNTDH</sequence>
<proteinExistence type="predicted"/>
<reference evidence="1 2" key="1">
    <citation type="submission" date="2017-06" db="EMBL/GenBank/DDBJ databases">
        <authorList>
            <consortium name="Pathogen Informatics"/>
        </authorList>
    </citation>
    <scope>NUCLEOTIDE SEQUENCE [LARGE SCALE GENOMIC DNA]</scope>
    <source>
        <strain evidence="1 2">NCTC12149</strain>
    </source>
</reference>
<protein>
    <submittedName>
        <fullName evidence="1">Uncharacterized protein</fullName>
    </submittedName>
</protein>
<dbReference type="KEGG" id="smiz:4412673_02191"/>